<dbReference type="SUPFAM" id="SSF52200">
    <property type="entry name" value="Toll/Interleukin receptor TIR domain"/>
    <property type="match status" value="1"/>
</dbReference>
<dbReference type="NCBIfam" id="NF040586">
    <property type="entry name" value="FxSxx_TPR"/>
    <property type="match status" value="1"/>
</dbReference>
<feature type="domain" description="NB-ARC" evidence="1">
    <location>
        <begin position="491"/>
        <end position="640"/>
    </location>
</feature>
<dbReference type="Pfam" id="PF25000">
    <property type="entry name" value="DUF7779"/>
    <property type="match status" value="1"/>
</dbReference>
<feature type="domain" description="DUF7779" evidence="3">
    <location>
        <begin position="719"/>
        <end position="809"/>
    </location>
</feature>
<gene>
    <name evidence="4" type="ORF">Msi02_72310</name>
</gene>
<accession>A0ABQ4GY95</accession>
<dbReference type="Pfam" id="PF00931">
    <property type="entry name" value="NB-ARC"/>
    <property type="match status" value="1"/>
</dbReference>
<dbReference type="Gene3D" id="3.40.50.300">
    <property type="entry name" value="P-loop containing nucleotide triphosphate hydrolases"/>
    <property type="match status" value="2"/>
</dbReference>
<dbReference type="PANTHER" id="PTHR46082">
    <property type="entry name" value="ATP/GTP-BINDING PROTEIN-RELATED"/>
    <property type="match status" value="1"/>
</dbReference>
<sequence length="1297" mass="144928">MSEGRIVTFYSYKGGTGRTMALANTAWVLASAGKRVLVVDWDLESPGLHKFFRPFLDSGVVTTTSGVIDLITTYQWAAMKQAARPRDWHREYARVEPHAVSLDFDFPGEGTLDFLSAGRQNRDYSSLVSGFDWDTFYERQGGGQFFDALRDDMKACYDYTLIDSRTGLSDIAEICTVQLPDVLVACFTLSDQGIEGTSSVARHIDDRYGDRNIRVLPVPMRVEMGEKEKCDAGRSLAKRRFDKFPRGMSQEEADQYWGAVEIPYTPFYAFEEILATFGDEPNRPTSMLAAFERLTGVITEGEVTSFPQMEESLRLRHLDAFTRRHPAHQADVYLSYASEDRMWADWIAALLDRYGYRVKLRGVDTDEALELGGEGLRTVVVLSGAYIRASRGEEVWQRLTGPEASGRGEVVPLRVSESRFPSPFGDRALADLTRISEHAAAETVLRAFGRAEDGPALDTGGLGARFPGSEPAVWNVPARNAAFTGRGLVLDRLRDQLVGGSSAVVLPQALYGLGGVGKTQVALEYAHRFRADYDLVWWISSEDPERINSAFEELARQLRIPVADNIAEVVSAVREALRLGRPYGRWLLIFDNAGDPEDLRDFFPGGSSGHVMITSRNQAWSTVAAPLEVDVFSQEESLEHLGRRVPGLAAEDARRVAEALGNLPLAVEQAAAWLAETGLPAATLLEQLDTEAARVLSSLNQPADYPHPVAVTWNLSLTQLQESSPASVRLLQLCAFFAPEPISMQLLYSDEMVESLLPYDDTLREKLVLGRVIQEIGRFALAKVDQGNNTIQVHRLVQSVIRSQMPQEEQEKACHAVHRILVGARPRQGDVDDPENWIRYDLIWQHLQPSRATECTEEETRQLLTDRVRYLWKRGDFDSALALGERLANFWEEEFGQHDRQRLHLLFNVANVKRSQGKYEEARDLDMWVREQQLQVVGDRHPHTLLTAGGLAADLRGLGEYESSLEMDRVTYQRWKTLFGEDHPRTLASANNLALCYRLVGDAVSARDLDQDTLQRRTRVLGVNHPYTLFSAAHLARDLREIGLYRESVDLLRTTLQHYRESLGEAFVDTLRAAKSLAVSLRRAGEQQEAWELAKETEERYRQRYAGTPDALAATLELACCMSALGDKAGAHELAGRIVHIYRQTLGDNHPGTLIAMNNLAIYLRGSGELDRATAVAVATHDGLGANLGPDHPFTLSAAINLANCLGEEGRRDEAERLERRTLEALRAKLGDLHPDTLACEANLAVTLWSAGQVAQAERIRDRLLPVLGRVLGESHPTLGHLKEWRRINRDLEPQPF</sequence>
<evidence type="ECO:0000259" key="3">
    <source>
        <dbReference type="Pfam" id="PF25000"/>
    </source>
</evidence>
<dbReference type="Gene3D" id="1.25.40.10">
    <property type="entry name" value="Tetratricopeptide repeat domain"/>
    <property type="match status" value="3"/>
</dbReference>
<dbReference type="EMBL" id="BOOF01000053">
    <property type="protein sequence ID" value="GIH66414.1"/>
    <property type="molecule type" value="Genomic_DNA"/>
</dbReference>
<reference evidence="4 5" key="1">
    <citation type="submission" date="2021-01" db="EMBL/GenBank/DDBJ databases">
        <title>Whole genome shotgun sequence of Microbispora siamensis NBRC 104113.</title>
        <authorList>
            <person name="Komaki H."/>
            <person name="Tamura T."/>
        </authorList>
    </citation>
    <scope>NUCLEOTIDE SEQUENCE [LARGE SCALE GENOMIC DNA]</scope>
    <source>
        <strain evidence="4 5">NBRC 104113</strain>
    </source>
</reference>
<evidence type="ECO:0000313" key="4">
    <source>
        <dbReference type="EMBL" id="GIH66414.1"/>
    </source>
</evidence>
<dbReference type="InterPro" id="IPR011990">
    <property type="entry name" value="TPR-like_helical_dom_sf"/>
</dbReference>
<dbReference type="PANTHER" id="PTHR46082:SF6">
    <property type="entry name" value="AAA+ ATPASE DOMAIN-CONTAINING PROTEIN-RELATED"/>
    <property type="match status" value="1"/>
</dbReference>
<evidence type="ECO:0000259" key="1">
    <source>
        <dbReference type="Pfam" id="PF00931"/>
    </source>
</evidence>
<keyword evidence="5" id="KW-1185">Reference proteome</keyword>
<comment type="caution">
    <text evidence="4">The sequence shown here is derived from an EMBL/GenBank/DDBJ whole genome shotgun (WGS) entry which is preliminary data.</text>
</comment>
<dbReference type="SUPFAM" id="SSF52540">
    <property type="entry name" value="P-loop containing nucleoside triphosphate hydrolases"/>
    <property type="match status" value="2"/>
</dbReference>
<name>A0ABQ4GY95_9ACTN</name>
<dbReference type="InterPro" id="IPR000157">
    <property type="entry name" value="TIR_dom"/>
</dbReference>
<protein>
    <recommendedName>
        <fullName evidence="6">Tetratricopeptide repeat protein</fullName>
    </recommendedName>
</protein>
<dbReference type="Proteomes" id="UP000660454">
    <property type="component" value="Unassembled WGS sequence"/>
</dbReference>
<feature type="domain" description="TIR" evidence="2">
    <location>
        <begin position="332"/>
        <end position="440"/>
    </location>
</feature>
<dbReference type="InterPro" id="IPR002182">
    <property type="entry name" value="NB-ARC"/>
</dbReference>
<dbReference type="Pfam" id="PF13676">
    <property type="entry name" value="TIR_2"/>
    <property type="match status" value="1"/>
</dbReference>
<dbReference type="NCBIfam" id="NF047398">
    <property type="entry name" value="AAA_KGGVGR"/>
    <property type="match status" value="1"/>
</dbReference>
<evidence type="ECO:0000313" key="5">
    <source>
        <dbReference type="Proteomes" id="UP000660454"/>
    </source>
</evidence>
<dbReference type="Pfam" id="PF13374">
    <property type="entry name" value="TPR_10"/>
    <property type="match status" value="4"/>
</dbReference>
<dbReference type="InterPro" id="IPR056681">
    <property type="entry name" value="DUF7779"/>
</dbReference>
<dbReference type="InterPro" id="IPR053137">
    <property type="entry name" value="NLR-like"/>
</dbReference>
<proteinExistence type="predicted"/>
<dbReference type="InterPro" id="IPR035897">
    <property type="entry name" value="Toll_tir_struct_dom_sf"/>
</dbReference>
<organism evidence="4 5">
    <name type="scientific">Microbispora siamensis</name>
    <dbReference type="NCBI Taxonomy" id="564413"/>
    <lineage>
        <taxon>Bacteria</taxon>
        <taxon>Bacillati</taxon>
        <taxon>Actinomycetota</taxon>
        <taxon>Actinomycetes</taxon>
        <taxon>Streptosporangiales</taxon>
        <taxon>Streptosporangiaceae</taxon>
        <taxon>Microbispora</taxon>
    </lineage>
</organism>
<dbReference type="SUPFAM" id="SSF48452">
    <property type="entry name" value="TPR-like"/>
    <property type="match status" value="4"/>
</dbReference>
<dbReference type="RefSeq" id="WP_204052252.1">
    <property type="nucleotide sequence ID" value="NZ_BOOF01000053.1"/>
</dbReference>
<evidence type="ECO:0008006" key="6">
    <source>
        <dbReference type="Google" id="ProtNLM"/>
    </source>
</evidence>
<evidence type="ECO:0000259" key="2">
    <source>
        <dbReference type="Pfam" id="PF13676"/>
    </source>
</evidence>
<dbReference type="Pfam" id="PF13424">
    <property type="entry name" value="TPR_12"/>
    <property type="match status" value="2"/>
</dbReference>
<dbReference type="InterPro" id="IPR027417">
    <property type="entry name" value="P-loop_NTPase"/>
</dbReference>